<protein>
    <recommendedName>
        <fullName evidence="3">Non-classical export protein 1</fullName>
    </recommendedName>
</protein>
<organism evidence="1 2">
    <name type="scientific">Penicillium argentinense</name>
    <dbReference type="NCBI Taxonomy" id="1131581"/>
    <lineage>
        <taxon>Eukaryota</taxon>
        <taxon>Fungi</taxon>
        <taxon>Dikarya</taxon>
        <taxon>Ascomycota</taxon>
        <taxon>Pezizomycotina</taxon>
        <taxon>Eurotiomycetes</taxon>
        <taxon>Eurotiomycetidae</taxon>
        <taxon>Eurotiales</taxon>
        <taxon>Aspergillaceae</taxon>
        <taxon>Penicillium</taxon>
    </lineage>
</organism>
<sequence length="68" mass="7726">MTAYLLSRIGDPIFALTMGVSAALTRIRRDQIEKSPSPEKAAEIGYGTIVQMGQRRLQRWWNGDFKDL</sequence>
<reference evidence="1" key="1">
    <citation type="submission" date="2022-11" db="EMBL/GenBank/DDBJ databases">
        <authorList>
            <person name="Petersen C."/>
        </authorList>
    </citation>
    <scope>NUCLEOTIDE SEQUENCE</scope>
    <source>
        <strain evidence="1">IBT 30761</strain>
    </source>
</reference>
<dbReference type="OrthoDB" id="2155101at2759"/>
<dbReference type="EMBL" id="JAPQKI010000009">
    <property type="protein sequence ID" value="KAJ5090384.1"/>
    <property type="molecule type" value="Genomic_DNA"/>
</dbReference>
<evidence type="ECO:0000313" key="1">
    <source>
        <dbReference type="EMBL" id="KAJ5090384.1"/>
    </source>
</evidence>
<evidence type="ECO:0008006" key="3">
    <source>
        <dbReference type="Google" id="ProtNLM"/>
    </source>
</evidence>
<accession>A0A9W9EYR3</accession>
<dbReference type="InterPro" id="IPR024242">
    <property type="entry name" value="NCE101"/>
</dbReference>
<dbReference type="GeneID" id="81360538"/>
<dbReference type="AlphaFoldDB" id="A0A9W9EYR3"/>
<dbReference type="GO" id="GO:0009306">
    <property type="term" value="P:protein secretion"/>
    <property type="evidence" value="ECO:0007669"/>
    <property type="project" value="InterPro"/>
</dbReference>
<dbReference type="RefSeq" id="XP_056472365.1">
    <property type="nucleotide sequence ID" value="XM_056621559.1"/>
</dbReference>
<dbReference type="Proteomes" id="UP001149074">
    <property type="component" value="Unassembled WGS sequence"/>
</dbReference>
<comment type="caution">
    <text evidence="1">The sequence shown here is derived from an EMBL/GenBank/DDBJ whole genome shotgun (WGS) entry which is preliminary data.</text>
</comment>
<keyword evidence="2" id="KW-1185">Reference proteome</keyword>
<dbReference type="Pfam" id="PF11654">
    <property type="entry name" value="NCE101"/>
    <property type="match status" value="1"/>
</dbReference>
<proteinExistence type="predicted"/>
<gene>
    <name evidence="1" type="ORF">N7532_009068</name>
</gene>
<evidence type="ECO:0000313" key="2">
    <source>
        <dbReference type="Proteomes" id="UP001149074"/>
    </source>
</evidence>
<name>A0A9W9EYR3_9EURO</name>
<reference evidence="1" key="2">
    <citation type="journal article" date="2023" name="IMA Fungus">
        <title>Comparative genomic study of the Penicillium genus elucidates a diverse pangenome and 15 lateral gene transfer events.</title>
        <authorList>
            <person name="Petersen C."/>
            <person name="Sorensen T."/>
            <person name="Nielsen M.R."/>
            <person name="Sondergaard T.E."/>
            <person name="Sorensen J.L."/>
            <person name="Fitzpatrick D.A."/>
            <person name="Frisvad J.C."/>
            <person name="Nielsen K.L."/>
        </authorList>
    </citation>
    <scope>NUCLEOTIDE SEQUENCE</scope>
    <source>
        <strain evidence="1">IBT 30761</strain>
    </source>
</reference>